<dbReference type="STRING" id="104099.AD949_01745"/>
<dbReference type="OrthoDB" id="7225567at2"/>
<sequence>MMFYNANGRVRRWFLVGSLVLNLFLVAVVSGQYLHHREGHVPVLTRILRHVTSRLDAQDAAAFRAALHQEAPHYAQAQEDLVRARAEIDRQLLAPHFDPVATRAAMQQWQDAWNVFVGTFSDALVEAMGRLSPAGRRALVNSTPRQKSGY</sequence>
<accession>A0A4Y3TPL5</accession>
<evidence type="ECO:0000313" key="1">
    <source>
        <dbReference type="EMBL" id="GEB83409.1"/>
    </source>
</evidence>
<organism evidence="1 2">
    <name type="scientific">Acetobacter orleanensis</name>
    <dbReference type="NCBI Taxonomy" id="104099"/>
    <lineage>
        <taxon>Bacteria</taxon>
        <taxon>Pseudomonadati</taxon>
        <taxon>Pseudomonadota</taxon>
        <taxon>Alphaproteobacteria</taxon>
        <taxon>Acetobacterales</taxon>
        <taxon>Acetobacteraceae</taxon>
        <taxon>Acetobacter</taxon>
    </lineage>
</organism>
<dbReference type="InterPro" id="IPR025961">
    <property type="entry name" value="Metal_resist"/>
</dbReference>
<dbReference type="RefSeq" id="WP_048836787.1">
    <property type="nucleotide sequence ID" value="NZ_BJMU01000010.1"/>
</dbReference>
<proteinExistence type="predicted"/>
<evidence type="ECO:0000313" key="2">
    <source>
        <dbReference type="Proteomes" id="UP000317617"/>
    </source>
</evidence>
<comment type="caution">
    <text evidence="1">The sequence shown here is derived from an EMBL/GenBank/DDBJ whole genome shotgun (WGS) entry which is preliminary data.</text>
</comment>
<dbReference type="EMBL" id="BJMU01000010">
    <property type="protein sequence ID" value="GEB83409.1"/>
    <property type="molecule type" value="Genomic_DNA"/>
</dbReference>
<dbReference type="Pfam" id="PF13801">
    <property type="entry name" value="Metal_resist"/>
    <property type="match status" value="1"/>
</dbReference>
<dbReference type="Proteomes" id="UP000317617">
    <property type="component" value="Unassembled WGS sequence"/>
</dbReference>
<evidence type="ECO:0008006" key="3">
    <source>
        <dbReference type="Google" id="ProtNLM"/>
    </source>
</evidence>
<reference evidence="1 2" key="1">
    <citation type="submission" date="2019-06" db="EMBL/GenBank/DDBJ databases">
        <title>Whole genome shotgun sequence of Acetobacter orleanensis NBRC 13752.</title>
        <authorList>
            <person name="Hosoyama A."/>
            <person name="Uohara A."/>
            <person name="Ohji S."/>
            <person name="Ichikawa N."/>
        </authorList>
    </citation>
    <scope>NUCLEOTIDE SEQUENCE [LARGE SCALE GENOMIC DNA]</scope>
    <source>
        <strain evidence="1 2">NBRC 13752</strain>
    </source>
</reference>
<name>A0A4Y3TPL5_9PROT</name>
<keyword evidence="2" id="KW-1185">Reference proteome</keyword>
<protein>
    <recommendedName>
        <fullName evidence="3">Periplasmic heavy metal sensor</fullName>
    </recommendedName>
</protein>
<dbReference type="AlphaFoldDB" id="A0A4Y3TPL5"/>
<gene>
    <name evidence="1" type="ORF">AOR01nite_18860</name>
</gene>